<gene>
    <name evidence="8" type="ORF">HX89_05990</name>
</gene>
<dbReference type="PROSITE" id="PS00708">
    <property type="entry name" value="PRO_ENDOPEP_SER"/>
    <property type="match status" value="1"/>
</dbReference>
<sequence>MTDTTATQPNQPTPPIARRVPTPRTHHGDVFVDDYEWLRDKSNPDVIAHLNAENAYTDAVLAAQEPLRERLFDEIKSRTKETDLSIPVRDKEWWYYTRTLEGKQYGISCRAPYRDGEARPTPRPGEALAGEQVLLDGNVEAEGKEFYSVGALALTPDQNRLAALMDFAGDERYAVTVRDIASGETIEESVTDVGYGLVWSAAGDAYFYTRVDESWRPHQVWRHVVGTDPSEDVLLYQEDDAAFWLGIGGTHDDRWLILSMGSKNTSEFHLMDLHDEAAGWRVVQPRTEGLDYDIEIDEDRLYIVHNRDRVDFDVAVAPLADPGVDNWQPMLVGAEGERILGVSAYRDFMLVGLRAGGLPTVRLLPKEGDGFGAARELPFAGELTVVGVGANPTYEATTLMVATESFIEPRAIYDWDTTTDEVTLLKRREVLGGHDPADYQQHRLWVTAPDGAQVPVSLVAHRDVTPDGTNPVLLYGYGSYESSIDPYFSVLRLSLLQRGVVFAIAHVRGGGEMGRSWYLDGRLEHKKNTFTDFVAAGRHLVETGWAAPDRLAAEGGSAGGLLIGAALNEAPELFCAVHAQVPFVDALTTTLDPSLPLTQGEWEEWGNPLADPDVYAYMKSYTPYENVRDVDYPSVLATTSLNDTRVFYVEPAKWVQMLRRTVTSDQNERPILLKTEMVAGHGGVSGRYEAWKEAAFETAWILDRLGASEIVHPASANV</sequence>
<dbReference type="EC" id="3.4.21.83" evidence="8"/>
<dbReference type="HOGENOM" id="CLU_011290_0_1_11"/>
<dbReference type="RefSeq" id="WP_038567759.1">
    <property type="nucleotide sequence ID" value="NZ_CP008889.1"/>
</dbReference>
<dbReference type="OrthoDB" id="9801421at2"/>
<accession>A0A075JFJ8</accession>
<reference evidence="8 9" key="1">
    <citation type="submission" date="2014-07" db="EMBL/GenBank/DDBJ databases">
        <title>Genome Sequencing of Dermacoccus nishinomiyaensis.</title>
        <authorList>
            <person name="Hong K.W."/>
            <person name="Chan K.G."/>
        </authorList>
    </citation>
    <scope>NUCLEOTIDE SEQUENCE [LARGE SCALE GENOMIC DNA]</scope>
    <source>
        <strain evidence="8 9">M25</strain>
    </source>
</reference>
<dbReference type="eggNOG" id="COG1770">
    <property type="taxonomic scope" value="Bacteria"/>
</dbReference>
<dbReference type="KEGG" id="dni:HX89_05990"/>
<keyword evidence="9" id="KW-1185">Reference proteome</keyword>
<evidence type="ECO:0000313" key="8">
    <source>
        <dbReference type="EMBL" id="AIF40565.1"/>
    </source>
</evidence>
<dbReference type="Gene3D" id="2.130.10.120">
    <property type="entry name" value="Prolyl oligopeptidase, N-terminal domain"/>
    <property type="match status" value="1"/>
</dbReference>
<organism evidence="8 9">
    <name type="scientific">Dermacoccus nishinomiyaensis</name>
    <dbReference type="NCBI Taxonomy" id="1274"/>
    <lineage>
        <taxon>Bacteria</taxon>
        <taxon>Bacillati</taxon>
        <taxon>Actinomycetota</taxon>
        <taxon>Actinomycetes</taxon>
        <taxon>Micrococcales</taxon>
        <taxon>Dermacoccaceae</taxon>
        <taxon>Dermacoccus</taxon>
    </lineage>
</organism>
<dbReference type="InterPro" id="IPR029058">
    <property type="entry name" value="AB_hydrolase_fold"/>
</dbReference>
<evidence type="ECO:0000313" key="9">
    <source>
        <dbReference type="Proteomes" id="UP000027986"/>
    </source>
</evidence>
<evidence type="ECO:0000256" key="1">
    <source>
        <dbReference type="ARBA" id="ARBA00005228"/>
    </source>
</evidence>
<comment type="similarity">
    <text evidence="1">Belongs to the peptidase S9A family.</text>
</comment>
<dbReference type="PANTHER" id="PTHR11757:SF19">
    <property type="entry name" value="PROLYL ENDOPEPTIDASE-LIKE"/>
    <property type="match status" value="1"/>
</dbReference>
<keyword evidence="2 8" id="KW-0645">Protease</keyword>
<evidence type="ECO:0000256" key="2">
    <source>
        <dbReference type="ARBA" id="ARBA00022670"/>
    </source>
</evidence>
<dbReference type="Gene3D" id="3.40.50.1820">
    <property type="entry name" value="alpha/beta hydrolase"/>
    <property type="match status" value="1"/>
</dbReference>
<dbReference type="SUPFAM" id="SSF50993">
    <property type="entry name" value="Peptidase/esterase 'gauge' domain"/>
    <property type="match status" value="1"/>
</dbReference>
<proteinExistence type="inferred from homology"/>
<name>A0A075JFJ8_9MICO</name>
<dbReference type="SUPFAM" id="SSF53474">
    <property type="entry name" value="alpha/beta-Hydrolases"/>
    <property type="match status" value="1"/>
</dbReference>
<evidence type="ECO:0000259" key="6">
    <source>
        <dbReference type="Pfam" id="PF00326"/>
    </source>
</evidence>
<keyword evidence="4" id="KW-0720">Serine protease</keyword>
<protein>
    <submittedName>
        <fullName evidence="8">Protease 2</fullName>
        <ecNumber evidence="8">3.4.21.83</ecNumber>
    </submittedName>
</protein>
<feature type="domain" description="Peptidase S9 prolyl oligopeptidase catalytic" evidence="6">
    <location>
        <begin position="487"/>
        <end position="706"/>
    </location>
</feature>
<evidence type="ECO:0000256" key="4">
    <source>
        <dbReference type="ARBA" id="ARBA00022825"/>
    </source>
</evidence>
<dbReference type="InterPro" id="IPR001375">
    <property type="entry name" value="Peptidase_S9_cat"/>
</dbReference>
<dbReference type="Proteomes" id="UP000027986">
    <property type="component" value="Chromosome"/>
</dbReference>
<keyword evidence="3 8" id="KW-0378">Hydrolase</keyword>
<dbReference type="PANTHER" id="PTHR11757">
    <property type="entry name" value="PROTEASE FAMILY S9A OLIGOPEPTIDASE"/>
    <property type="match status" value="1"/>
</dbReference>
<evidence type="ECO:0000256" key="5">
    <source>
        <dbReference type="SAM" id="MobiDB-lite"/>
    </source>
</evidence>
<dbReference type="InterPro" id="IPR051543">
    <property type="entry name" value="Serine_Peptidase_S9A"/>
</dbReference>
<dbReference type="InterPro" id="IPR002470">
    <property type="entry name" value="Peptidase_S9A"/>
</dbReference>
<dbReference type="EMBL" id="CP008889">
    <property type="protein sequence ID" value="AIF40565.1"/>
    <property type="molecule type" value="Genomic_DNA"/>
</dbReference>
<dbReference type="InterPro" id="IPR023302">
    <property type="entry name" value="Pept_S9A_N"/>
</dbReference>
<dbReference type="GO" id="GO:0004252">
    <property type="term" value="F:serine-type endopeptidase activity"/>
    <property type="evidence" value="ECO:0007669"/>
    <property type="project" value="UniProtKB-EC"/>
</dbReference>
<evidence type="ECO:0000259" key="7">
    <source>
        <dbReference type="Pfam" id="PF02897"/>
    </source>
</evidence>
<evidence type="ECO:0000256" key="3">
    <source>
        <dbReference type="ARBA" id="ARBA00022801"/>
    </source>
</evidence>
<dbReference type="AlphaFoldDB" id="A0A075JFJ8"/>
<dbReference type="Pfam" id="PF02897">
    <property type="entry name" value="Peptidase_S9_N"/>
    <property type="match status" value="1"/>
</dbReference>
<feature type="region of interest" description="Disordered" evidence="5">
    <location>
        <begin position="1"/>
        <end position="25"/>
    </location>
</feature>
<dbReference type="Pfam" id="PF00326">
    <property type="entry name" value="Peptidase_S9"/>
    <property type="match status" value="1"/>
</dbReference>
<feature type="domain" description="Peptidase S9A N-terminal" evidence="7">
    <location>
        <begin position="14"/>
        <end position="427"/>
    </location>
</feature>
<dbReference type="InterPro" id="IPR002471">
    <property type="entry name" value="Pept_S9_AS"/>
</dbReference>
<dbReference type="GeneID" id="41840727"/>
<dbReference type="GO" id="GO:0006508">
    <property type="term" value="P:proteolysis"/>
    <property type="evidence" value="ECO:0007669"/>
    <property type="project" value="UniProtKB-KW"/>
</dbReference>
<dbReference type="PRINTS" id="PR00862">
    <property type="entry name" value="PROLIGOPTASE"/>
</dbReference>
<feature type="compositionally biased region" description="Low complexity" evidence="5">
    <location>
        <begin position="1"/>
        <end position="10"/>
    </location>
</feature>